<evidence type="ECO:0000313" key="3">
    <source>
        <dbReference type="Proteomes" id="UP001310594"/>
    </source>
</evidence>
<feature type="region of interest" description="Disordered" evidence="1">
    <location>
        <begin position="188"/>
        <end position="258"/>
    </location>
</feature>
<feature type="region of interest" description="Disordered" evidence="1">
    <location>
        <begin position="290"/>
        <end position="326"/>
    </location>
</feature>
<proteinExistence type="predicted"/>
<feature type="compositionally biased region" description="Polar residues" evidence="1">
    <location>
        <begin position="354"/>
        <end position="379"/>
    </location>
</feature>
<feature type="compositionally biased region" description="Low complexity" evidence="1">
    <location>
        <begin position="231"/>
        <end position="257"/>
    </location>
</feature>
<accession>A0AAN7VUZ1</accession>
<dbReference type="AlphaFoldDB" id="A0AAN7VUZ1"/>
<evidence type="ECO:0000256" key="1">
    <source>
        <dbReference type="SAM" id="MobiDB-lite"/>
    </source>
</evidence>
<feature type="region of interest" description="Disordered" evidence="1">
    <location>
        <begin position="505"/>
        <end position="530"/>
    </location>
</feature>
<evidence type="ECO:0000313" key="2">
    <source>
        <dbReference type="EMBL" id="KAK5704969.1"/>
    </source>
</evidence>
<reference evidence="2" key="1">
    <citation type="submission" date="2023-08" db="EMBL/GenBank/DDBJ databases">
        <title>Black Yeasts Isolated from many extreme environments.</title>
        <authorList>
            <person name="Coleine C."/>
            <person name="Stajich J.E."/>
            <person name="Selbmann L."/>
        </authorList>
    </citation>
    <scope>NUCLEOTIDE SEQUENCE</scope>
    <source>
        <strain evidence="2">CCFEE 5810</strain>
    </source>
</reference>
<dbReference type="Proteomes" id="UP001310594">
    <property type="component" value="Unassembled WGS sequence"/>
</dbReference>
<feature type="region of interest" description="Disordered" evidence="1">
    <location>
        <begin position="354"/>
        <end position="458"/>
    </location>
</feature>
<comment type="caution">
    <text evidence="2">The sequence shown here is derived from an EMBL/GenBank/DDBJ whole genome shotgun (WGS) entry which is preliminary data.</text>
</comment>
<feature type="compositionally biased region" description="Polar residues" evidence="1">
    <location>
        <begin position="505"/>
        <end position="529"/>
    </location>
</feature>
<dbReference type="EMBL" id="JAVRQU010000003">
    <property type="protein sequence ID" value="KAK5704969.1"/>
    <property type="molecule type" value="Genomic_DNA"/>
</dbReference>
<organism evidence="2 3">
    <name type="scientific">Elasticomyces elasticus</name>
    <dbReference type="NCBI Taxonomy" id="574655"/>
    <lineage>
        <taxon>Eukaryota</taxon>
        <taxon>Fungi</taxon>
        <taxon>Dikarya</taxon>
        <taxon>Ascomycota</taxon>
        <taxon>Pezizomycotina</taxon>
        <taxon>Dothideomycetes</taxon>
        <taxon>Dothideomycetidae</taxon>
        <taxon>Mycosphaerellales</taxon>
        <taxon>Teratosphaeriaceae</taxon>
        <taxon>Elasticomyces</taxon>
    </lineage>
</organism>
<sequence length="595" mass="61213">MVIFESLCCAIADLLQGGSIELLFFPPGLSHPATGPVTASTLGTVLTSPTYYISFATVNASDACGAVGPTLTNTIVAVPTDFQLSSVWGQPQASWIGGALQQTFVLSDTAFFNVTDILSTPVPASIRTSQVWCASSMFLNNDPKNCPESIVYHPQLVVPDAFLQSLDPAWVSCSADLRGLFDPPKPLTMASSAAGPTTPAVQATSTMPASPASVQTTPFASQTAESNMLRTTSSLASSVLEESTSASSTGGQSTKGTDIFFATTSDQDSTDAPANIESIEIISSSLEPAEVSSSHPFATTNTVGSASSNGSASHGESTEASTSDSVVSSHASKVSSFTTSSDEAPASAILSLLQPPTSTESLREQTLTSDPADSAQTAMGPSIAAGQGTGSDDRMTTRTPLPFSQTNSGRSITPSIHPTTNDDLGISGSAVVQSDPWDTDATSGQGTEEPVYWPSITTRPSNSAALESNTVSIGGSAITLSDGNVGGLGTTSNVQGSQMTDFVNSGISSSGAVHNTSSGPASSPQSTPNGIAHPLHYSRLLLIVCAICHSGRHAKLVAIDDCIMQRQRIPDHVVMKNSNMSQSSMGVQNYVQCTS</sequence>
<feature type="compositionally biased region" description="Polar residues" evidence="1">
    <location>
        <begin position="189"/>
        <end position="230"/>
    </location>
</feature>
<gene>
    <name evidence="2" type="ORF">LTR97_002083</name>
</gene>
<name>A0AAN7VUZ1_9PEZI</name>
<feature type="compositionally biased region" description="Polar residues" evidence="1">
    <location>
        <begin position="397"/>
        <end position="422"/>
    </location>
</feature>
<protein>
    <submittedName>
        <fullName evidence="2">Uncharacterized protein</fullName>
    </submittedName>
</protein>